<evidence type="ECO:0000313" key="2">
    <source>
        <dbReference type="Proteomes" id="UP000301309"/>
    </source>
</evidence>
<keyword evidence="2" id="KW-1185">Reference proteome</keyword>
<comment type="caution">
    <text evidence="1">The sequence shown here is derived from an EMBL/GenBank/DDBJ whole genome shotgun (WGS) entry which is preliminary data.</text>
</comment>
<protein>
    <submittedName>
        <fullName evidence="1">Uncharacterized protein</fullName>
    </submittedName>
</protein>
<accession>A0A4D4L000</accession>
<dbReference type="EMBL" id="BJHW01000001">
    <property type="protein sequence ID" value="GDY52077.1"/>
    <property type="molecule type" value="Genomic_DNA"/>
</dbReference>
<gene>
    <name evidence="1" type="ORF">SVIO_027000</name>
</gene>
<dbReference type="RefSeq" id="WP_162001797.1">
    <property type="nucleotide sequence ID" value="NZ_BAAASO010000098.1"/>
</dbReference>
<proteinExistence type="predicted"/>
<dbReference type="AlphaFoldDB" id="A0A4D4L000"/>
<dbReference type="Proteomes" id="UP000301309">
    <property type="component" value="Unassembled WGS sequence"/>
</dbReference>
<name>A0A4D4L000_STRVO</name>
<reference evidence="1 2" key="1">
    <citation type="journal article" date="2020" name="Int. J. Syst. Evol. Microbiol.">
        <title>Reclassification of Streptomyces castelarensis and Streptomyces sporoclivatus as later heterotypic synonyms of Streptomyces antimycoticus.</title>
        <authorList>
            <person name="Komaki H."/>
            <person name="Tamura T."/>
        </authorList>
    </citation>
    <scope>NUCLEOTIDE SEQUENCE [LARGE SCALE GENOMIC DNA]</scope>
    <source>
        <strain evidence="1 2">NBRC 13459</strain>
    </source>
</reference>
<sequence length="49" mass="5312">MTSTDAVLGTYNVLTALACNLTRVADWIAEATTSHRRSTRFHSLCTIAA</sequence>
<evidence type="ECO:0000313" key="1">
    <source>
        <dbReference type="EMBL" id="GDY52077.1"/>
    </source>
</evidence>
<organism evidence="1 2">
    <name type="scientific">Streptomyces violaceusniger</name>
    <dbReference type="NCBI Taxonomy" id="68280"/>
    <lineage>
        <taxon>Bacteria</taxon>
        <taxon>Bacillati</taxon>
        <taxon>Actinomycetota</taxon>
        <taxon>Actinomycetes</taxon>
        <taxon>Kitasatosporales</taxon>
        <taxon>Streptomycetaceae</taxon>
        <taxon>Streptomyces</taxon>
        <taxon>Streptomyces violaceusniger group</taxon>
    </lineage>
</organism>